<dbReference type="OrthoDB" id="9808066at2"/>
<dbReference type="Gene3D" id="2.60.40.1080">
    <property type="match status" value="11"/>
</dbReference>
<reference evidence="9 10" key="1">
    <citation type="submission" date="2018-07" db="EMBL/GenBank/DDBJ databases">
        <title>Genomic Encyclopedia of Type Strains, Phase IV (KMG-IV): sequencing the most valuable type-strain genomes for metagenomic binning, comparative biology and taxonomic classification.</title>
        <authorList>
            <person name="Goeker M."/>
        </authorList>
    </citation>
    <scope>NUCLEOTIDE SEQUENCE [LARGE SCALE GENOMIC DNA]</scope>
    <source>
        <strain evidence="9 10">DSM 4134</strain>
    </source>
</reference>
<feature type="domain" description="BIG2" evidence="8">
    <location>
        <begin position="1391"/>
        <end position="1470"/>
    </location>
</feature>
<evidence type="ECO:0000256" key="4">
    <source>
        <dbReference type="ARBA" id="ARBA00023277"/>
    </source>
</evidence>
<dbReference type="Pfam" id="PF00150">
    <property type="entry name" value="Cellulase"/>
    <property type="match status" value="1"/>
</dbReference>
<dbReference type="Pfam" id="PF18962">
    <property type="entry name" value="Por_Secre_tail"/>
    <property type="match status" value="1"/>
</dbReference>
<comment type="similarity">
    <text evidence="1">Belongs to the glycosyl hydrolase 5 (cellulase A) family.</text>
</comment>
<evidence type="ECO:0000259" key="8">
    <source>
        <dbReference type="SMART" id="SM00635"/>
    </source>
</evidence>
<dbReference type="NCBIfam" id="TIGR04183">
    <property type="entry name" value="Por_Secre_tail"/>
    <property type="match status" value="1"/>
</dbReference>
<evidence type="ECO:0000313" key="10">
    <source>
        <dbReference type="Proteomes" id="UP000256779"/>
    </source>
</evidence>
<dbReference type="GO" id="GO:0009986">
    <property type="term" value="C:cell surface"/>
    <property type="evidence" value="ECO:0007669"/>
    <property type="project" value="TreeGrafter"/>
</dbReference>
<dbReference type="SUPFAM" id="SSF51445">
    <property type="entry name" value="(Trans)glycosidases"/>
    <property type="match status" value="1"/>
</dbReference>
<keyword evidence="5" id="KW-0326">Glycosidase</keyword>
<feature type="domain" description="BIG2" evidence="8">
    <location>
        <begin position="787"/>
        <end position="866"/>
    </location>
</feature>
<dbReference type="SMART" id="SM00635">
    <property type="entry name" value="BID_2"/>
    <property type="match status" value="11"/>
</dbReference>
<feature type="domain" description="BIG2" evidence="8">
    <location>
        <begin position="425"/>
        <end position="504"/>
    </location>
</feature>
<evidence type="ECO:0000313" key="9">
    <source>
        <dbReference type="EMBL" id="REE01554.1"/>
    </source>
</evidence>
<feature type="domain" description="BIG2" evidence="8">
    <location>
        <begin position="695"/>
        <end position="775"/>
    </location>
</feature>
<gene>
    <name evidence="9" type="ORF">C7460_10370</name>
</gene>
<dbReference type="InterPro" id="IPR008964">
    <property type="entry name" value="Invasin/intimin_cell_adhesion"/>
</dbReference>
<feature type="domain" description="BIG2" evidence="8">
    <location>
        <begin position="877"/>
        <end position="957"/>
    </location>
</feature>
<dbReference type="RefSeq" id="WP_115866842.1">
    <property type="nucleotide sequence ID" value="NZ_QREG01000003.1"/>
</dbReference>
<name>A0A3D9L632_MARFU</name>
<evidence type="ECO:0000256" key="2">
    <source>
        <dbReference type="ARBA" id="ARBA00022801"/>
    </source>
</evidence>
<dbReference type="Pfam" id="PF02368">
    <property type="entry name" value="Big_2"/>
    <property type="match status" value="11"/>
</dbReference>
<feature type="domain" description="BIG2" evidence="8">
    <location>
        <begin position="967"/>
        <end position="1046"/>
    </location>
</feature>
<evidence type="ECO:0000256" key="7">
    <source>
        <dbReference type="SAM" id="SignalP"/>
    </source>
</evidence>
<dbReference type="InterPro" id="IPR001547">
    <property type="entry name" value="Glyco_hydro_5"/>
</dbReference>
<evidence type="ECO:0000256" key="5">
    <source>
        <dbReference type="ARBA" id="ARBA00023295"/>
    </source>
</evidence>
<dbReference type="GO" id="GO:0030245">
    <property type="term" value="P:cellulose catabolic process"/>
    <property type="evidence" value="ECO:0007669"/>
    <property type="project" value="UniProtKB-KW"/>
</dbReference>
<dbReference type="InterPro" id="IPR017853">
    <property type="entry name" value="GH"/>
</dbReference>
<keyword evidence="6" id="KW-0624">Polysaccharide degradation</keyword>
<dbReference type="InterPro" id="IPR003343">
    <property type="entry name" value="Big_2"/>
</dbReference>
<feature type="domain" description="BIG2" evidence="8">
    <location>
        <begin position="181"/>
        <end position="262"/>
    </location>
</feature>
<feature type="domain" description="BIG2" evidence="8">
    <location>
        <begin position="1147"/>
        <end position="1226"/>
    </location>
</feature>
<feature type="domain" description="BIG2" evidence="8">
    <location>
        <begin position="605"/>
        <end position="685"/>
    </location>
</feature>
<dbReference type="Gene3D" id="3.20.20.80">
    <property type="entry name" value="Glycosidases"/>
    <property type="match status" value="1"/>
</dbReference>
<dbReference type="InterPro" id="IPR026444">
    <property type="entry name" value="Secre_tail"/>
</dbReference>
<dbReference type="Proteomes" id="UP000256779">
    <property type="component" value="Unassembled WGS sequence"/>
</dbReference>
<sequence>MMKRTILLLLWCMAVCGTSFAQSDFVLGDFEGGAISPFYSGGWQPGGVDPTKLENVDNPDASGINTSSKALKMVYYGDWGGGGLWIDDPTTYSDYDEFWVDAYYVGSTGSLRIGFDNSANSTAGTEQTQTVATADTWVTLKFDLTDVTPGQYKNFGFNPSVDSVFFDNLTFKKTSTDPGTPVTAISVSAEGGATGIATDKGTLQLTASITPENADSTRVEWTIESGTDFGYINEDGLLTARNNGSITVRASATDNSGVYGEATFTITGQAQLESYLTFDLEDEDLSGWQSWDNGTVEIANNPDATGINTSAKVIKVTAPSSYEPAAYYFGESPYVNGVEEVWVDVYVPNVTSKVKIRIDQRVSDTLQEIHDIVIPMTTQDEWVTLKVDLIAHGITPYGYTSFVVAPNYFQELYVDNVHFMGIPVELEAVAISDEVTTIDQMGDTLQLQAVFTPSDTWYQDVTWELVSGTEYADLLSDGKLVAKSNGEVVVKVTSQHNTALSSQLTISTSNQGIKVTSIVVNTPNDVTEITENGGTLQLTAEVTPSNADTTDVDWSIVAGSELAQISAAGLLTAKANGEVTVRATAQDTSGVFGEKIITISNQVVPVTAISINADGATGIDTEGGTLQLQAVVSPEDATDQSVTWTITSGESFATLSETGLLTATANGEVTVRATANDGSEVFGEETFTISNQPILVTGITIEDGGATGIDTDKGTLQLSAVVSPENATDASVTWSLVAGSEIASISQEGLLTAQFDGEVTVQAAANDASGVTAQKTYTISNQSGTILVTDVSIEDGGETGISTEGGTLQLSASVLPEDATNKNVTWSITDGEAFATINESGLLTATANGTVTVRALAKDGSGVFAESSYTISGQPVKVTSITIEDGGATGISEDQGTLQLSASVKPDTATDQSVIWSITEGEAFATISETGLLTATANGTVKVKATAGDGYGAFDEKEYVISGQVVLVTAITIDDNGATGIDEPGGTLALSVTVSPEDATDQSVAWSISAGETFASISDEGVLTAQADGEVTVKAMAKDGSGVFAEKQYTISGQPVLVTAIEIEDQGKEGISEDGGTLQLSTKVSPDDATDQTVSWSISEGEAFATIDDTGLLTAVANGQIKVKAMANDGSGVFAEKKYVISGQVVLVTSVEIKDNGTTTISEPEGTLQLTAEVLPEDATDKTVEWSVTAGFEVAAVSETGLLTAMSNGEVTVRAKAVDGSDVFAEKTYTISGQTDEIIKDVTFYDFENGLSSWGVWNGGTLMQVANPDASGLNTSDNVLHLTFTGDWEAVNKWYDASPFTEEITAVWVDVYVPGSGASVKMNINEPIDSSLPANIETTLEVPVGNTWVTLEYDLTGLEPEEYRQIAFFPQGTKEIYLDNIRYKGTPNENPITALEISAAADGISEDNGMMQLSATITPSDAQDTSISWSIAAGAKHALVTRDGLLVAISDGTVTVQANATDGSGVVAEKQFTISNQQMIDAASAGVGTLVDSKGERMRGTPVTIGKKLESATAYATEQSTYEDIKERSLNTVRLGWVDPWYELENYDYWTLEEALPYIDYSVARATAAGMNIIINYHTVGQFTDNYASADMSQINAFWEIVADRYQHNEYVYYEPLNEPAFGDGAKYIATNFKAELLKVYKTIRTKAPKREMLIFSFNNCDETNEQVITSYANDLDWNYTTIAYHLYSTPTTATVQKWMKDYRVMCTEWDYPGSYDYVIDVDGFALGARTLEAIGSSWTDWRENGWGDTSLDQMDDILIPDAKANGYWWGDGNTTLGVAEHKVHVYPNPFDSYLTIAAESSAISSVKVVSLTGQVVLTKAGVALTEMEVAVGQLAGGVYVLAIDFVDGSSKSIKIVKHDK</sequence>
<proteinExistence type="inferred from homology"/>
<dbReference type="GO" id="GO:0008422">
    <property type="term" value="F:beta-glucosidase activity"/>
    <property type="evidence" value="ECO:0007669"/>
    <property type="project" value="TreeGrafter"/>
</dbReference>
<keyword evidence="3" id="KW-0136">Cellulose degradation</keyword>
<evidence type="ECO:0000256" key="3">
    <source>
        <dbReference type="ARBA" id="ARBA00023001"/>
    </source>
</evidence>
<feature type="domain" description="BIG2" evidence="8">
    <location>
        <begin position="1057"/>
        <end position="1136"/>
    </location>
</feature>
<dbReference type="SUPFAM" id="SSF49373">
    <property type="entry name" value="Invasin/intimin cell-adhesion fragments"/>
    <property type="match status" value="6"/>
</dbReference>
<keyword evidence="4" id="KW-0119">Carbohydrate metabolism</keyword>
<dbReference type="InterPro" id="IPR050386">
    <property type="entry name" value="Glycosyl_hydrolase_5"/>
</dbReference>
<protein>
    <submittedName>
        <fullName evidence="9">Putative secreted protein (Por secretion system target)</fullName>
    </submittedName>
</protein>
<feature type="signal peptide" evidence="7">
    <location>
        <begin position="1"/>
        <end position="21"/>
    </location>
</feature>
<dbReference type="GO" id="GO:0005576">
    <property type="term" value="C:extracellular region"/>
    <property type="evidence" value="ECO:0007669"/>
    <property type="project" value="TreeGrafter"/>
</dbReference>
<keyword evidence="7" id="KW-0732">Signal</keyword>
<evidence type="ECO:0000256" key="1">
    <source>
        <dbReference type="ARBA" id="ARBA00005641"/>
    </source>
</evidence>
<feature type="domain" description="BIG2" evidence="8">
    <location>
        <begin position="514"/>
        <end position="595"/>
    </location>
</feature>
<dbReference type="PANTHER" id="PTHR31297">
    <property type="entry name" value="GLUCAN ENDO-1,6-BETA-GLUCOSIDASE B"/>
    <property type="match status" value="1"/>
</dbReference>
<dbReference type="PANTHER" id="PTHR31297:SF41">
    <property type="entry name" value="ENDOGLUCANASE, PUTATIVE (AFU_ORTHOLOGUE AFUA_5G01830)-RELATED"/>
    <property type="match status" value="1"/>
</dbReference>
<comment type="caution">
    <text evidence="9">The sequence shown here is derived from an EMBL/GenBank/DDBJ whole genome shotgun (WGS) entry which is preliminary data.</text>
</comment>
<accession>A0A3D9L632</accession>
<organism evidence="9 10">
    <name type="scientific">Marinoscillum furvescens DSM 4134</name>
    <dbReference type="NCBI Taxonomy" id="1122208"/>
    <lineage>
        <taxon>Bacteria</taxon>
        <taxon>Pseudomonadati</taxon>
        <taxon>Bacteroidota</taxon>
        <taxon>Cytophagia</taxon>
        <taxon>Cytophagales</taxon>
        <taxon>Reichenbachiellaceae</taxon>
        <taxon>Marinoscillum</taxon>
    </lineage>
</organism>
<keyword evidence="2" id="KW-0378">Hydrolase</keyword>
<feature type="chain" id="PRO_5017805493" evidence="7">
    <location>
        <begin position="22"/>
        <end position="1861"/>
    </location>
</feature>
<keyword evidence="10" id="KW-1185">Reference proteome</keyword>
<dbReference type="EMBL" id="QREG01000003">
    <property type="protein sequence ID" value="REE01554.1"/>
    <property type="molecule type" value="Genomic_DNA"/>
</dbReference>
<evidence type="ECO:0000256" key="6">
    <source>
        <dbReference type="ARBA" id="ARBA00023326"/>
    </source>
</evidence>